<reference evidence="2" key="1">
    <citation type="submission" date="2021-11" db="EMBL/GenBank/DDBJ databases">
        <authorList>
            <consortium name="Genoscope - CEA"/>
            <person name="William W."/>
        </authorList>
    </citation>
    <scope>NUCLEOTIDE SEQUENCE</scope>
</reference>
<sequence length="296" mass="30617">MPLGVLDAATRRLLVRELDESKARQVMAADDPSAAIEALVRGGEGREAAGEDASAAAAPAAAHAVAVAPRAAATAAASAVQPAVRLASATTEQEAKGDTEMRDLTEATAALVTRESSDVPGSPAPRASTPPTKDTPVKQHLDEDGEMHSKRGAKTASPSPQGGREIDEDVNLADNNDGAVKASGDEPLPPPELVRSKKKGRGEAFGDLDLAKSILSVADVSEDELRTAALEALARADEKKYGMISPTSYLRVPIDGRRPIDDVLRILPQLSETDLRTIAGDMKALANAKAAAAGEA</sequence>
<proteinExistence type="predicted"/>
<keyword evidence="3" id="KW-1185">Reference proteome</keyword>
<organism evidence="2 3">
    <name type="scientific">Pelagomonas calceolata</name>
    <dbReference type="NCBI Taxonomy" id="35677"/>
    <lineage>
        <taxon>Eukaryota</taxon>
        <taxon>Sar</taxon>
        <taxon>Stramenopiles</taxon>
        <taxon>Ochrophyta</taxon>
        <taxon>Pelagophyceae</taxon>
        <taxon>Pelagomonadales</taxon>
        <taxon>Pelagomonadaceae</taxon>
        <taxon>Pelagomonas</taxon>
    </lineage>
</organism>
<feature type="compositionally biased region" description="Basic and acidic residues" evidence="1">
    <location>
        <begin position="135"/>
        <end position="149"/>
    </location>
</feature>
<name>A0A8J2SIC1_9STRA</name>
<evidence type="ECO:0000313" key="3">
    <source>
        <dbReference type="Proteomes" id="UP000789595"/>
    </source>
</evidence>
<dbReference type="Proteomes" id="UP000789595">
    <property type="component" value="Unassembled WGS sequence"/>
</dbReference>
<dbReference type="EMBL" id="CAKKNE010000002">
    <property type="protein sequence ID" value="CAH0368266.1"/>
    <property type="molecule type" value="Genomic_DNA"/>
</dbReference>
<evidence type="ECO:0000313" key="2">
    <source>
        <dbReference type="EMBL" id="CAH0368266.1"/>
    </source>
</evidence>
<gene>
    <name evidence="2" type="ORF">PECAL_2P13250</name>
</gene>
<comment type="caution">
    <text evidence="2">The sequence shown here is derived from an EMBL/GenBank/DDBJ whole genome shotgun (WGS) entry which is preliminary data.</text>
</comment>
<evidence type="ECO:0000256" key="1">
    <source>
        <dbReference type="SAM" id="MobiDB-lite"/>
    </source>
</evidence>
<protein>
    <submittedName>
        <fullName evidence="2">Uncharacterized protein</fullName>
    </submittedName>
</protein>
<feature type="region of interest" description="Disordered" evidence="1">
    <location>
        <begin position="112"/>
        <end position="197"/>
    </location>
</feature>
<accession>A0A8J2SIC1</accession>
<dbReference type="AlphaFoldDB" id="A0A8J2SIC1"/>